<dbReference type="RefSeq" id="WP_232654883.1">
    <property type="nucleotide sequence ID" value="NZ_JAJSBI010000034.1"/>
</dbReference>
<keyword evidence="2" id="KW-1185">Reference proteome</keyword>
<dbReference type="Proteomes" id="UP001108029">
    <property type="component" value="Unassembled WGS sequence"/>
</dbReference>
<sequence>MTGTHDGEQAPEGVLLALADPIRRQILSTLVGEGGATSTSLAAALPVTT</sequence>
<accession>A0A9Q3VXG3</accession>
<protein>
    <submittedName>
        <fullName evidence="1">Helix-turn-helix domain-containing protein</fullName>
    </submittedName>
</protein>
<name>A0A9Q3VXG3_9ACTN</name>
<organism evidence="1 2">
    <name type="scientific">Streptomyces guryensis</name>
    <dbReference type="NCBI Taxonomy" id="2886947"/>
    <lineage>
        <taxon>Bacteria</taxon>
        <taxon>Bacillati</taxon>
        <taxon>Actinomycetota</taxon>
        <taxon>Actinomycetes</taxon>
        <taxon>Kitasatosporales</taxon>
        <taxon>Streptomycetaceae</taxon>
        <taxon>Streptomyces</taxon>
    </lineage>
</organism>
<dbReference type="InterPro" id="IPR036390">
    <property type="entry name" value="WH_DNA-bd_sf"/>
</dbReference>
<gene>
    <name evidence="1" type="ORF">LJ657_41525</name>
</gene>
<dbReference type="Gene3D" id="1.10.10.10">
    <property type="entry name" value="Winged helix-like DNA-binding domain superfamily/Winged helix DNA-binding domain"/>
    <property type="match status" value="1"/>
</dbReference>
<dbReference type="AlphaFoldDB" id="A0A9Q3VXG3"/>
<dbReference type="SUPFAM" id="SSF46785">
    <property type="entry name" value="Winged helix' DNA-binding domain"/>
    <property type="match status" value="1"/>
</dbReference>
<dbReference type="EMBL" id="JAJSBI010000034">
    <property type="protein sequence ID" value="MCD9879937.1"/>
    <property type="molecule type" value="Genomic_DNA"/>
</dbReference>
<evidence type="ECO:0000313" key="1">
    <source>
        <dbReference type="EMBL" id="MCD9879937.1"/>
    </source>
</evidence>
<dbReference type="InterPro" id="IPR036388">
    <property type="entry name" value="WH-like_DNA-bd_sf"/>
</dbReference>
<comment type="caution">
    <text evidence="1">The sequence shown here is derived from an EMBL/GenBank/DDBJ whole genome shotgun (WGS) entry which is preliminary data.</text>
</comment>
<reference evidence="1" key="1">
    <citation type="submission" date="2021-12" db="EMBL/GenBank/DDBJ databases">
        <authorList>
            <person name="Lee J.-H."/>
            <person name="Kim S.-B."/>
        </authorList>
    </citation>
    <scope>NUCLEOTIDE SEQUENCE</scope>
    <source>
        <strain evidence="1">NR30</strain>
    </source>
</reference>
<proteinExistence type="predicted"/>
<evidence type="ECO:0000313" key="2">
    <source>
        <dbReference type="Proteomes" id="UP001108029"/>
    </source>
</evidence>